<reference evidence="2 3" key="1">
    <citation type="submission" date="2018-11" db="EMBL/GenBank/DDBJ databases">
        <title>Micromonospora sp. PPF5-17, a new actinomycetes isolated from a hot spring soil.</title>
        <authorList>
            <person name="Thawai C."/>
        </authorList>
    </citation>
    <scope>NUCLEOTIDE SEQUENCE [LARGE SCALE GENOMIC DNA]</scope>
    <source>
        <strain evidence="2 3">PPF5-17</strain>
    </source>
</reference>
<evidence type="ECO:0000313" key="2">
    <source>
        <dbReference type="EMBL" id="RNM01871.1"/>
    </source>
</evidence>
<feature type="transmembrane region" description="Helical" evidence="1">
    <location>
        <begin position="21"/>
        <end position="42"/>
    </location>
</feature>
<comment type="caution">
    <text evidence="2">The sequence shown here is derived from an EMBL/GenBank/DDBJ whole genome shotgun (WGS) entry which is preliminary data.</text>
</comment>
<dbReference type="EMBL" id="RJLN01000001">
    <property type="protein sequence ID" value="RNM01871.1"/>
    <property type="molecule type" value="Genomic_DNA"/>
</dbReference>
<feature type="transmembrane region" description="Helical" evidence="1">
    <location>
        <begin position="48"/>
        <end position="67"/>
    </location>
</feature>
<keyword evidence="3" id="KW-1185">Reference proteome</keyword>
<evidence type="ECO:0000256" key="1">
    <source>
        <dbReference type="SAM" id="Phobius"/>
    </source>
</evidence>
<sequence length="95" mass="10192">MEAYRESVTRLQGTAYRNLRQTIAFATIFLAVLATWMIFIGEVTPARLPWYAASIVGGALGLATYGVRSARARLYVLAAAVALALVGLAGIFLVD</sequence>
<organism evidence="2 3">
    <name type="scientific">Micromonospora solifontis</name>
    <dbReference type="NCBI Taxonomy" id="2487138"/>
    <lineage>
        <taxon>Bacteria</taxon>
        <taxon>Bacillati</taxon>
        <taxon>Actinomycetota</taxon>
        <taxon>Actinomycetes</taxon>
        <taxon>Micromonosporales</taxon>
        <taxon>Micromonosporaceae</taxon>
        <taxon>Micromonospora</taxon>
    </lineage>
</organism>
<keyword evidence="1" id="KW-1133">Transmembrane helix</keyword>
<protein>
    <submittedName>
        <fullName evidence="2">Uncharacterized protein</fullName>
    </submittedName>
</protein>
<name>A0ABX9WPX5_9ACTN</name>
<accession>A0ABX9WPX5</accession>
<keyword evidence="1" id="KW-0812">Transmembrane</keyword>
<feature type="transmembrane region" description="Helical" evidence="1">
    <location>
        <begin position="74"/>
        <end position="94"/>
    </location>
</feature>
<proteinExistence type="predicted"/>
<dbReference type="Proteomes" id="UP000280698">
    <property type="component" value="Unassembled WGS sequence"/>
</dbReference>
<evidence type="ECO:0000313" key="3">
    <source>
        <dbReference type="Proteomes" id="UP000280698"/>
    </source>
</evidence>
<keyword evidence="1" id="KW-0472">Membrane</keyword>
<gene>
    <name evidence="2" type="ORF">EFE23_00375</name>
</gene>